<keyword evidence="4" id="KW-1185">Reference proteome</keyword>
<protein>
    <recommendedName>
        <fullName evidence="2">Leucine rich repeat variant domain-containing protein</fullName>
    </recommendedName>
</protein>
<sequence>MTDVYREIQDPATTPERLAEIVATHRELAPWVLQHPNCYDALREWIAAYATPPAGPATAAGDVFSTTAPSEPFARAVEPALSSHPATPFGSAPGTQSAPARVPWFRRRGILIGGSIGVVAIMLIGIGGAWWAISGLTRGASSPEEAVARLLSGVENVDPVTVATSLAPSEFGAFVEPLQRLASAAPAEEGGANVAQLLAEVRASVDLTSTAMAYETEQLADGVVRVSWTDGEMRLSGDEKEIARSVTALYEPLLRAQQSAIYGYSDAEIDEAIDTMVDGWSSNADLDQSWDARDAADWFGAGSISLVAVDEGNGWYISPLLSFYDLQWRQSEEQGYGDSRDLGDAIIEAEVFDTPEVAAEELAAALESGRIERVAATLPLAERRVLSLYGDVVNLEYVVNAYSPSIEAADFSATTSGDRARLSIEELLVDFTEWSNGYELHDRYDVSEICADWSDEYVDSSYSSWWDEYTYWTDQRTGSACLDDPAWTDRLGARDVDLIAVREGGGWLVSPIATIADAASIAVDNFIPYYESGALDELFR</sequence>
<evidence type="ECO:0000256" key="1">
    <source>
        <dbReference type="SAM" id="Phobius"/>
    </source>
</evidence>
<reference evidence="3 4" key="1">
    <citation type="submission" date="2024-01" db="EMBL/GenBank/DDBJ databases">
        <title>the genome sequence of strain Microbacterium schleiferi NBRC 15075.</title>
        <authorList>
            <person name="Ding Y."/>
            <person name="Zhang G."/>
        </authorList>
    </citation>
    <scope>NUCLEOTIDE SEQUENCE [LARGE SCALE GENOMIC DNA]</scope>
    <source>
        <strain evidence="3 4">NBRC 15075</strain>
    </source>
</reference>
<keyword evidence="1" id="KW-1133">Transmembrane helix</keyword>
<dbReference type="InterPro" id="IPR057893">
    <property type="entry name" value="LRV_2"/>
</dbReference>
<name>A0ABU7VA31_9MICO</name>
<dbReference type="Proteomes" id="UP001351900">
    <property type="component" value="Unassembled WGS sequence"/>
</dbReference>
<keyword evidence="1" id="KW-0812">Transmembrane</keyword>
<proteinExistence type="predicted"/>
<organism evidence="3 4">
    <name type="scientific">Microbacterium schleiferi</name>
    <dbReference type="NCBI Taxonomy" id="69362"/>
    <lineage>
        <taxon>Bacteria</taxon>
        <taxon>Bacillati</taxon>
        <taxon>Actinomycetota</taxon>
        <taxon>Actinomycetes</taxon>
        <taxon>Micrococcales</taxon>
        <taxon>Microbacteriaceae</taxon>
        <taxon>Microbacterium</taxon>
    </lineage>
</organism>
<keyword evidence="1" id="KW-0472">Membrane</keyword>
<dbReference type="RefSeq" id="WP_331792125.1">
    <property type="nucleotide sequence ID" value="NZ_BAAAUO010000012.1"/>
</dbReference>
<gene>
    <name evidence="3" type="ORF">V2V91_12690</name>
</gene>
<dbReference type="EMBL" id="JAZHOV010000007">
    <property type="protein sequence ID" value="MEF2255983.1"/>
    <property type="molecule type" value="Genomic_DNA"/>
</dbReference>
<feature type="domain" description="Leucine rich repeat variant" evidence="2">
    <location>
        <begin position="5"/>
        <end position="59"/>
    </location>
</feature>
<evidence type="ECO:0000313" key="3">
    <source>
        <dbReference type="EMBL" id="MEF2255983.1"/>
    </source>
</evidence>
<accession>A0ABU7VA31</accession>
<evidence type="ECO:0000313" key="4">
    <source>
        <dbReference type="Proteomes" id="UP001351900"/>
    </source>
</evidence>
<comment type="caution">
    <text evidence="3">The sequence shown here is derived from an EMBL/GenBank/DDBJ whole genome shotgun (WGS) entry which is preliminary data.</text>
</comment>
<evidence type="ECO:0000259" key="2">
    <source>
        <dbReference type="Pfam" id="PF25591"/>
    </source>
</evidence>
<feature type="transmembrane region" description="Helical" evidence="1">
    <location>
        <begin position="110"/>
        <end position="133"/>
    </location>
</feature>
<dbReference type="Pfam" id="PF25591">
    <property type="entry name" value="LRV_2"/>
    <property type="match status" value="1"/>
</dbReference>